<accession>A0ACC3Z666</accession>
<organism evidence="1 2">
    <name type="scientific">Colletotrichum truncatum</name>
    <name type="common">Anthracnose fungus</name>
    <name type="synonym">Colletotrichum capsici</name>
    <dbReference type="NCBI Taxonomy" id="5467"/>
    <lineage>
        <taxon>Eukaryota</taxon>
        <taxon>Fungi</taxon>
        <taxon>Dikarya</taxon>
        <taxon>Ascomycota</taxon>
        <taxon>Pezizomycotina</taxon>
        <taxon>Sordariomycetes</taxon>
        <taxon>Hypocreomycetidae</taxon>
        <taxon>Glomerellales</taxon>
        <taxon>Glomerellaceae</taxon>
        <taxon>Colletotrichum</taxon>
        <taxon>Colletotrichum truncatum species complex</taxon>
    </lineage>
</organism>
<gene>
    <name evidence="1" type="ORF">CTRU02_206203</name>
</gene>
<dbReference type="EMBL" id="VUJX02000003">
    <property type="protein sequence ID" value="KAL0939593.1"/>
    <property type="molecule type" value="Genomic_DNA"/>
</dbReference>
<evidence type="ECO:0000313" key="1">
    <source>
        <dbReference type="EMBL" id="KAL0939593.1"/>
    </source>
</evidence>
<protein>
    <submittedName>
        <fullName evidence="1">Uncharacterized protein</fullName>
    </submittedName>
</protein>
<keyword evidence="2" id="KW-1185">Reference proteome</keyword>
<name>A0ACC3Z666_COLTU</name>
<proteinExistence type="predicted"/>
<comment type="caution">
    <text evidence="1">The sequence shown here is derived from an EMBL/GenBank/DDBJ whole genome shotgun (WGS) entry which is preliminary data.</text>
</comment>
<dbReference type="Proteomes" id="UP000805649">
    <property type="component" value="Unassembled WGS sequence"/>
</dbReference>
<evidence type="ECO:0000313" key="2">
    <source>
        <dbReference type="Proteomes" id="UP000805649"/>
    </source>
</evidence>
<reference evidence="1 2" key="1">
    <citation type="journal article" date="2020" name="Phytopathology">
        <title>Genome Sequence Resources of Colletotrichum truncatum, C. plurivorum, C. musicola, and C. sojae: Four Species Pathogenic to Soybean (Glycine max).</title>
        <authorList>
            <person name="Rogerio F."/>
            <person name="Boufleur T.R."/>
            <person name="Ciampi-Guillardi M."/>
            <person name="Sukno S.A."/>
            <person name="Thon M.R."/>
            <person name="Massola Junior N.S."/>
            <person name="Baroncelli R."/>
        </authorList>
    </citation>
    <scope>NUCLEOTIDE SEQUENCE [LARGE SCALE GENOMIC DNA]</scope>
    <source>
        <strain evidence="1 2">CMES1059</strain>
    </source>
</reference>
<sequence>MIPRSKHLLLLLLTTLLLTPQTLALSIRSLIPSLAPRCSYNQTILGPQSCFDTKHMYKNADPVNATDLYEDAKRFCASLGTRFPTMRPRAVVKGNGAGVYTKQHFEVRWLEFCVWPHIKTQSSIDPFGNNERVGKNGDDWCTYLLTDNWNSCKGKKNGGVGGFRHVGCVQFLTGPGHLS</sequence>